<evidence type="ECO:0000256" key="8">
    <source>
        <dbReference type="SAM" id="SignalP"/>
    </source>
</evidence>
<keyword evidence="4" id="KW-1134">Transmembrane beta strand</keyword>
<dbReference type="Pfam" id="PF02321">
    <property type="entry name" value="OEP"/>
    <property type="match status" value="2"/>
</dbReference>
<reference evidence="9 10" key="1">
    <citation type="submission" date="2015-08" db="EMBL/GenBank/DDBJ databases">
        <title>Complete genome sequence of Rufibacter tibetensis strain 1351t, a radiation-resistant bacterium from tibet plateau.</title>
        <authorList>
            <person name="Dai J."/>
        </authorList>
    </citation>
    <scope>NUCLEOTIDE SEQUENCE [LARGE SCALE GENOMIC DNA]</scope>
    <source>
        <strain evidence="9 10">1351</strain>
    </source>
</reference>
<keyword evidence="5" id="KW-0812">Transmembrane</keyword>
<comment type="similarity">
    <text evidence="2">Belongs to the outer membrane factor (OMF) (TC 1.B.17) family.</text>
</comment>
<evidence type="ECO:0000256" key="4">
    <source>
        <dbReference type="ARBA" id="ARBA00022452"/>
    </source>
</evidence>
<dbReference type="InterPro" id="IPR051906">
    <property type="entry name" value="TolC-like"/>
</dbReference>
<dbReference type="PANTHER" id="PTHR30026">
    <property type="entry name" value="OUTER MEMBRANE PROTEIN TOLC"/>
    <property type="match status" value="1"/>
</dbReference>
<keyword evidence="6" id="KW-0472">Membrane</keyword>
<keyword evidence="10" id="KW-1185">Reference proteome</keyword>
<dbReference type="PANTHER" id="PTHR30026:SF20">
    <property type="entry name" value="OUTER MEMBRANE PROTEIN TOLC"/>
    <property type="match status" value="1"/>
</dbReference>
<dbReference type="SUPFAM" id="SSF56954">
    <property type="entry name" value="Outer membrane efflux proteins (OEP)"/>
    <property type="match status" value="1"/>
</dbReference>
<dbReference type="InterPro" id="IPR003423">
    <property type="entry name" value="OMP_efflux"/>
</dbReference>
<organism evidence="9 10">
    <name type="scientific">Rufibacter tibetensis</name>
    <dbReference type="NCBI Taxonomy" id="512763"/>
    <lineage>
        <taxon>Bacteria</taxon>
        <taxon>Pseudomonadati</taxon>
        <taxon>Bacteroidota</taxon>
        <taxon>Cytophagia</taxon>
        <taxon>Cytophagales</taxon>
        <taxon>Hymenobacteraceae</taxon>
        <taxon>Rufibacter</taxon>
    </lineage>
</organism>
<dbReference type="KEGG" id="rti:DC20_18380"/>
<evidence type="ECO:0000313" key="10">
    <source>
        <dbReference type="Proteomes" id="UP000061382"/>
    </source>
</evidence>
<evidence type="ECO:0000256" key="6">
    <source>
        <dbReference type="ARBA" id="ARBA00023136"/>
    </source>
</evidence>
<dbReference type="GO" id="GO:0015288">
    <property type="term" value="F:porin activity"/>
    <property type="evidence" value="ECO:0007669"/>
    <property type="project" value="TreeGrafter"/>
</dbReference>
<dbReference type="PROSITE" id="PS51257">
    <property type="entry name" value="PROKAR_LIPOPROTEIN"/>
    <property type="match status" value="1"/>
</dbReference>
<evidence type="ECO:0000256" key="7">
    <source>
        <dbReference type="ARBA" id="ARBA00023237"/>
    </source>
</evidence>
<dbReference type="GO" id="GO:1990281">
    <property type="term" value="C:efflux pump complex"/>
    <property type="evidence" value="ECO:0007669"/>
    <property type="project" value="TreeGrafter"/>
</dbReference>
<dbReference type="RefSeq" id="WP_062545166.1">
    <property type="nucleotide sequence ID" value="NZ_CP012643.1"/>
</dbReference>
<gene>
    <name evidence="9" type="ORF">DC20_18380</name>
</gene>
<dbReference type="Gene3D" id="1.20.1600.10">
    <property type="entry name" value="Outer membrane efflux proteins (OEP)"/>
    <property type="match status" value="1"/>
</dbReference>
<dbReference type="EMBL" id="CP012643">
    <property type="protein sequence ID" value="ALJ00578.1"/>
    <property type="molecule type" value="Genomic_DNA"/>
</dbReference>
<dbReference type="OrthoDB" id="9811587at2"/>
<protein>
    <recommendedName>
        <fullName evidence="11">Transporter</fullName>
    </recommendedName>
</protein>
<keyword evidence="7" id="KW-0998">Cell outer membrane</keyword>
<evidence type="ECO:0000256" key="1">
    <source>
        <dbReference type="ARBA" id="ARBA00004442"/>
    </source>
</evidence>
<dbReference type="PATRIC" id="fig|512763.3.peg.4041"/>
<keyword evidence="8" id="KW-0732">Signal</keyword>
<feature type="chain" id="PRO_5006042488" description="Transporter" evidence="8">
    <location>
        <begin position="25"/>
        <end position="488"/>
    </location>
</feature>
<dbReference type="Proteomes" id="UP000061382">
    <property type="component" value="Chromosome"/>
</dbReference>
<dbReference type="AlphaFoldDB" id="A0A0P0CAB3"/>
<dbReference type="GO" id="GO:0009279">
    <property type="term" value="C:cell outer membrane"/>
    <property type="evidence" value="ECO:0007669"/>
    <property type="project" value="UniProtKB-SubCell"/>
</dbReference>
<evidence type="ECO:0000256" key="5">
    <source>
        <dbReference type="ARBA" id="ARBA00022692"/>
    </source>
</evidence>
<accession>A0A0P0CAB3</accession>
<evidence type="ECO:0000256" key="3">
    <source>
        <dbReference type="ARBA" id="ARBA00022448"/>
    </source>
</evidence>
<name>A0A0P0CAB3_9BACT</name>
<dbReference type="GO" id="GO:0015562">
    <property type="term" value="F:efflux transmembrane transporter activity"/>
    <property type="evidence" value="ECO:0007669"/>
    <property type="project" value="InterPro"/>
</dbReference>
<evidence type="ECO:0000313" key="9">
    <source>
        <dbReference type="EMBL" id="ALJ00578.1"/>
    </source>
</evidence>
<keyword evidence="3" id="KW-0813">Transport</keyword>
<proteinExistence type="inferred from homology"/>
<evidence type="ECO:0008006" key="11">
    <source>
        <dbReference type="Google" id="ProtNLM"/>
    </source>
</evidence>
<feature type="signal peptide" evidence="8">
    <location>
        <begin position="1"/>
        <end position="24"/>
    </location>
</feature>
<comment type="subcellular location">
    <subcellularLocation>
        <location evidence="1">Cell outer membrane</location>
    </subcellularLocation>
</comment>
<evidence type="ECO:0000256" key="2">
    <source>
        <dbReference type="ARBA" id="ARBA00007613"/>
    </source>
</evidence>
<dbReference type="STRING" id="512763.DC20_18380"/>
<sequence>MRRFSSKFLSTLGLVIGCHTFTLAQTGTSAEAVWSLEQCVEHAAKNNLQIRQSGLSIEQATIDVNQARADQLPQINGSGSHGFNNGFFLDPVRNQIQNTQIWSGNVGVNGSVNLYSGLQTHNTIKRNRLEVQASQLDQQKVQNDVTLNVVTAYMNILLNQEILKTNQERLNLTQSQLERTQKLFKAGSVPESNVLDLSAQMASDELNIITAQNNIELAELQLIQLLNLTNSNPANFSIVIPNIPDPDQMVIAFNAEDVYATASDRMPEILRARLRIQSADKSIAIAKGGYQPRLSLVGSINTRYSSGSSLISLGNTISQRTLVGYQDENMNQPIYIYTPSVEQTPREYPYFNQLQDNIGQYIGLNLSVPILNGFRVRNNVQLSRISLKNAEINSDIAKNELKQTIAQAYTDAIGAQKRFVAARKQLVAFEQAYKNAEIRLNNGLINNVDFNVARNNLVKAQSDIIQAKYDYTFRLKFLEFYQGKTITL</sequence>